<dbReference type="AlphaFoldDB" id="A0A143PG59"/>
<evidence type="ECO:0000313" key="2">
    <source>
        <dbReference type="Proteomes" id="UP000076079"/>
    </source>
</evidence>
<reference evidence="1 2" key="1">
    <citation type="journal article" date="2016" name="Genome Announc.">
        <title>First Complete Genome Sequence of a Subdivision 6 Acidobacterium Strain.</title>
        <authorList>
            <person name="Huang S."/>
            <person name="Vieira S."/>
            <person name="Bunk B."/>
            <person name="Riedel T."/>
            <person name="Sproer C."/>
            <person name="Overmann J."/>
        </authorList>
    </citation>
    <scope>NUCLEOTIDE SEQUENCE [LARGE SCALE GENOMIC DNA]</scope>
    <source>
        <strain evidence="2">DSM 100886 HEG_-6_39</strain>
    </source>
</reference>
<dbReference type="STRING" id="1855912.LuPra_00417"/>
<protein>
    <submittedName>
        <fullName evidence="1">Uncharacterized protein</fullName>
    </submittedName>
</protein>
<reference evidence="2" key="2">
    <citation type="submission" date="2016-04" db="EMBL/GenBank/DDBJ databases">
        <title>First Complete Genome Sequence of a Subdivision 6 Acidobacterium.</title>
        <authorList>
            <person name="Huang S."/>
            <person name="Vieira S."/>
            <person name="Bunk B."/>
            <person name="Riedel T."/>
            <person name="Sproeer C."/>
            <person name="Overmann J."/>
        </authorList>
    </citation>
    <scope>NUCLEOTIDE SEQUENCE [LARGE SCALE GENOMIC DNA]</scope>
    <source>
        <strain evidence="2">DSM 100886 HEG_-6_39</strain>
    </source>
</reference>
<dbReference type="Proteomes" id="UP000076079">
    <property type="component" value="Chromosome"/>
</dbReference>
<dbReference type="EMBL" id="CP015136">
    <property type="protein sequence ID" value="AMY07250.1"/>
    <property type="molecule type" value="Genomic_DNA"/>
</dbReference>
<organism evidence="1 2">
    <name type="scientific">Luteitalea pratensis</name>
    <dbReference type="NCBI Taxonomy" id="1855912"/>
    <lineage>
        <taxon>Bacteria</taxon>
        <taxon>Pseudomonadati</taxon>
        <taxon>Acidobacteriota</taxon>
        <taxon>Vicinamibacteria</taxon>
        <taxon>Vicinamibacterales</taxon>
        <taxon>Vicinamibacteraceae</taxon>
        <taxon>Luteitalea</taxon>
    </lineage>
</organism>
<proteinExistence type="predicted"/>
<evidence type="ECO:0000313" key="1">
    <source>
        <dbReference type="EMBL" id="AMY07250.1"/>
    </source>
</evidence>
<accession>A0A143PG59</accession>
<sequence length="66" mass="7733">MGKKPKNGEKRESKGKGLKAMMDKVRKTWGVRGPLLFLRPSRLRTFGLRFCRFALFALFAHFTFDR</sequence>
<dbReference type="KEGG" id="abac:LuPra_00417"/>
<name>A0A143PG59_LUTPR</name>
<keyword evidence="2" id="KW-1185">Reference proteome</keyword>
<gene>
    <name evidence="1" type="ORF">LuPra_00417</name>
</gene>